<dbReference type="Proteomes" id="UP001141253">
    <property type="component" value="Chromosome 4"/>
</dbReference>
<feature type="domain" description="Trichome birefringence-like C-terminal" evidence="9">
    <location>
        <begin position="96"/>
        <end position="148"/>
    </location>
</feature>
<keyword evidence="5 7" id="KW-1133">Transmembrane helix</keyword>
<keyword evidence="3 7" id="KW-0812">Transmembrane</keyword>
<comment type="subcellular location">
    <subcellularLocation>
        <location evidence="1">Membrane</location>
        <topology evidence="1">Single-pass membrane protein</topology>
    </subcellularLocation>
</comment>
<reference evidence="11" key="2">
    <citation type="journal article" date="2023" name="Int. J. Mol. Sci.">
        <title>De Novo Assembly and Annotation of 11 Diverse Shrub Willow (Salix) Genomes Reveals Novel Gene Organization in Sex-Linked Regions.</title>
        <authorList>
            <person name="Hyden B."/>
            <person name="Feng K."/>
            <person name="Yates T.B."/>
            <person name="Jawdy S."/>
            <person name="Cereghino C."/>
            <person name="Smart L.B."/>
            <person name="Muchero W."/>
        </authorList>
    </citation>
    <scope>NUCLEOTIDE SEQUENCE</scope>
    <source>
        <tissue evidence="11">Shoot tip</tissue>
    </source>
</reference>
<evidence type="ECO:0000256" key="3">
    <source>
        <dbReference type="ARBA" id="ARBA00022692"/>
    </source>
</evidence>
<evidence type="ECO:0000256" key="8">
    <source>
        <dbReference type="SAM" id="SignalP"/>
    </source>
</evidence>
<comment type="similarity">
    <text evidence="2">Belongs to the PC-esterase family. TBL subfamily.</text>
</comment>
<dbReference type="PANTHER" id="PTHR32285">
    <property type="entry name" value="PROTEIN TRICHOME BIREFRINGENCE-LIKE 9-RELATED"/>
    <property type="match status" value="1"/>
</dbReference>
<evidence type="ECO:0000256" key="2">
    <source>
        <dbReference type="ARBA" id="ARBA00007727"/>
    </source>
</evidence>
<evidence type="ECO:0000259" key="10">
    <source>
        <dbReference type="Pfam" id="PF14416"/>
    </source>
</evidence>
<evidence type="ECO:0008006" key="13">
    <source>
        <dbReference type="Google" id="ProtNLM"/>
    </source>
</evidence>
<evidence type="ECO:0000256" key="7">
    <source>
        <dbReference type="SAM" id="Phobius"/>
    </source>
</evidence>
<dbReference type="Pfam" id="PF14416">
    <property type="entry name" value="PMR5N"/>
    <property type="match status" value="1"/>
</dbReference>
<feature type="transmembrane region" description="Helical" evidence="7">
    <location>
        <begin position="177"/>
        <end position="197"/>
    </location>
</feature>
<dbReference type="EMBL" id="JAPFFI010000004">
    <property type="protein sequence ID" value="KAJ6396777.1"/>
    <property type="molecule type" value="Genomic_DNA"/>
</dbReference>
<sequence length="200" mass="22581">MGFKRRVLISIFCQVILLLLQEAMAGHQHYNVSRLKGRKQARGCNLFQGRWVVDTSYPLYDSSGCPFIDAEFDCQGYGRPDSQYLKFSWQPDSCSIPRFNGADFLARWRGKKIMFVGDSLSLNMWESLACMIHAAVPNAKTTFTKRNSVTFVVSSLPTSPPLPPFSFQKSNSISPNFLTIACLSVSSYFYVLLIIPYSCL</sequence>
<dbReference type="InterPro" id="IPR025846">
    <property type="entry name" value="TBL_N"/>
</dbReference>
<proteinExistence type="inferred from homology"/>
<dbReference type="InterPro" id="IPR029962">
    <property type="entry name" value="TBL"/>
</dbReference>
<evidence type="ECO:0000256" key="4">
    <source>
        <dbReference type="ARBA" id="ARBA00022968"/>
    </source>
</evidence>
<evidence type="ECO:0000256" key="6">
    <source>
        <dbReference type="ARBA" id="ARBA00023136"/>
    </source>
</evidence>
<evidence type="ECO:0000256" key="5">
    <source>
        <dbReference type="ARBA" id="ARBA00022989"/>
    </source>
</evidence>
<dbReference type="Pfam" id="PF13839">
    <property type="entry name" value="PC-Esterase"/>
    <property type="match status" value="1"/>
</dbReference>
<keyword evidence="6 7" id="KW-0472">Membrane</keyword>
<dbReference type="PANTHER" id="PTHR32285:SF42">
    <property type="entry name" value="PROTEIN TRICHOME BIREFRINGENCE-LIKE 37"/>
    <property type="match status" value="1"/>
</dbReference>
<feature type="chain" id="PRO_5045475863" description="Trichome birefringence-like N-terminal domain-containing protein" evidence="8">
    <location>
        <begin position="26"/>
        <end position="200"/>
    </location>
</feature>
<keyword evidence="12" id="KW-1185">Reference proteome</keyword>
<dbReference type="InterPro" id="IPR026057">
    <property type="entry name" value="TBL_C"/>
</dbReference>
<protein>
    <recommendedName>
        <fullName evidence="13">Trichome birefringence-like N-terminal domain-containing protein</fullName>
    </recommendedName>
</protein>
<evidence type="ECO:0000256" key="1">
    <source>
        <dbReference type="ARBA" id="ARBA00004167"/>
    </source>
</evidence>
<feature type="domain" description="Trichome birefringence-like N-terminal" evidence="10">
    <location>
        <begin position="43"/>
        <end position="95"/>
    </location>
</feature>
<comment type="caution">
    <text evidence="11">The sequence shown here is derived from an EMBL/GenBank/DDBJ whole genome shotgun (WGS) entry which is preliminary data.</text>
</comment>
<evidence type="ECO:0000259" key="9">
    <source>
        <dbReference type="Pfam" id="PF13839"/>
    </source>
</evidence>
<evidence type="ECO:0000313" key="11">
    <source>
        <dbReference type="EMBL" id="KAJ6396777.1"/>
    </source>
</evidence>
<organism evidence="11 12">
    <name type="scientific">Salix suchowensis</name>
    <dbReference type="NCBI Taxonomy" id="1278906"/>
    <lineage>
        <taxon>Eukaryota</taxon>
        <taxon>Viridiplantae</taxon>
        <taxon>Streptophyta</taxon>
        <taxon>Embryophyta</taxon>
        <taxon>Tracheophyta</taxon>
        <taxon>Spermatophyta</taxon>
        <taxon>Magnoliopsida</taxon>
        <taxon>eudicotyledons</taxon>
        <taxon>Gunneridae</taxon>
        <taxon>Pentapetalae</taxon>
        <taxon>rosids</taxon>
        <taxon>fabids</taxon>
        <taxon>Malpighiales</taxon>
        <taxon>Salicaceae</taxon>
        <taxon>Saliceae</taxon>
        <taxon>Salix</taxon>
    </lineage>
</organism>
<gene>
    <name evidence="11" type="ORF">OIU77_021742</name>
</gene>
<accession>A0ABQ9CEA8</accession>
<keyword evidence="8" id="KW-0732">Signal</keyword>
<evidence type="ECO:0000313" key="12">
    <source>
        <dbReference type="Proteomes" id="UP001141253"/>
    </source>
</evidence>
<keyword evidence="4" id="KW-0735">Signal-anchor</keyword>
<name>A0ABQ9CEA8_9ROSI</name>
<reference evidence="11" key="1">
    <citation type="submission" date="2022-10" db="EMBL/GenBank/DDBJ databases">
        <authorList>
            <person name="Hyden B.L."/>
            <person name="Feng K."/>
            <person name="Yates T."/>
            <person name="Jawdy S."/>
            <person name="Smart L.B."/>
            <person name="Muchero W."/>
        </authorList>
    </citation>
    <scope>NUCLEOTIDE SEQUENCE</scope>
    <source>
        <tissue evidence="11">Shoot tip</tissue>
    </source>
</reference>
<feature type="signal peptide" evidence="8">
    <location>
        <begin position="1"/>
        <end position="25"/>
    </location>
</feature>